<comment type="caution">
    <text evidence="8">The sequence shown here is derived from an EMBL/GenBank/DDBJ whole genome shotgun (WGS) entry which is preliminary data.</text>
</comment>
<reference evidence="8" key="1">
    <citation type="submission" date="2021-02" db="EMBL/GenBank/DDBJ databases">
        <authorList>
            <person name="Dougan E. K."/>
            <person name="Rhodes N."/>
            <person name="Thang M."/>
            <person name="Chan C."/>
        </authorList>
    </citation>
    <scope>NUCLEOTIDE SEQUENCE</scope>
</reference>
<protein>
    <recommendedName>
        <fullName evidence="1">proline--tRNA ligase</fullName>
        <ecNumber evidence="1">6.1.1.15</ecNumber>
    </recommendedName>
</protein>
<evidence type="ECO:0000256" key="3">
    <source>
        <dbReference type="ARBA" id="ARBA00022741"/>
    </source>
</evidence>
<dbReference type="Gene3D" id="3.30.930.10">
    <property type="entry name" value="Bira Bifunctional Protein, Domain 2"/>
    <property type="match status" value="1"/>
</dbReference>
<dbReference type="SUPFAM" id="SSF52954">
    <property type="entry name" value="Class II aaRS ABD-related"/>
    <property type="match status" value="1"/>
</dbReference>
<dbReference type="FunFam" id="3.40.50.800:FF:000005">
    <property type="entry name" value="bifunctional glutamate/proline--tRNA ligase"/>
    <property type="match status" value="1"/>
</dbReference>
<sequence length="182" mass="20342">MQDPKDSTGTAIDYAYQNSWGLTQRTIGVMVMVHGDDKGLVLPPNVAGYQVVIVPLGIKASSTEEDKKILAEVSESYSKRLAAVGVRVYLDDDNTYSPGWKFNNWEMKGVPLRIELGPMDIKKGEFVMAKRNILDQKAGKVIGKHDSLEADVKRTLDDIHNELYSKALSERDSRLASIDKWE</sequence>
<evidence type="ECO:0000256" key="5">
    <source>
        <dbReference type="ARBA" id="ARBA00022917"/>
    </source>
</evidence>
<evidence type="ECO:0000256" key="1">
    <source>
        <dbReference type="ARBA" id="ARBA00012831"/>
    </source>
</evidence>
<feature type="non-terminal residue" evidence="8">
    <location>
        <position position="1"/>
    </location>
</feature>
<dbReference type="PANTHER" id="PTHR43382:SF2">
    <property type="entry name" value="BIFUNCTIONAL GLUTAMATE_PROLINE--TRNA LIGASE"/>
    <property type="match status" value="1"/>
</dbReference>
<dbReference type="PANTHER" id="PTHR43382">
    <property type="entry name" value="PROLYL-TRNA SYNTHETASE"/>
    <property type="match status" value="1"/>
</dbReference>
<dbReference type="EMBL" id="CAJNIZ010005125">
    <property type="protein sequence ID" value="CAE7239114.1"/>
    <property type="molecule type" value="Genomic_DNA"/>
</dbReference>
<evidence type="ECO:0000256" key="4">
    <source>
        <dbReference type="ARBA" id="ARBA00022840"/>
    </source>
</evidence>
<dbReference type="GO" id="GO:0017101">
    <property type="term" value="C:aminoacyl-tRNA synthetase multienzyme complex"/>
    <property type="evidence" value="ECO:0007669"/>
    <property type="project" value="TreeGrafter"/>
</dbReference>
<dbReference type="InterPro" id="IPR036621">
    <property type="entry name" value="Anticodon-bd_dom_sf"/>
</dbReference>
<dbReference type="GO" id="GO:0006433">
    <property type="term" value="P:prolyl-tRNA aminoacylation"/>
    <property type="evidence" value="ECO:0007669"/>
    <property type="project" value="InterPro"/>
</dbReference>
<keyword evidence="5" id="KW-0648">Protein biosynthesis</keyword>
<keyword evidence="4" id="KW-0067">ATP-binding</keyword>
<dbReference type="Gene3D" id="3.40.50.800">
    <property type="entry name" value="Anticodon-binding domain"/>
    <property type="match status" value="1"/>
</dbReference>
<dbReference type="AlphaFoldDB" id="A0A812L6R7"/>
<evidence type="ECO:0000313" key="9">
    <source>
        <dbReference type="Proteomes" id="UP000649617"/>
    </source>
</evidence>
<evidence type="ECO:0000256" key="6">
    <source>
        <dbReference type="ARBA" id="ARBA00023146"/>
    </source>
</evidence>
<dbReference type="OrthoDB" id="1350766at2759"/>
<keyword evidence="3" id="KW-0547">Nucleotide-binding</keyword>
<dbReference type="InterPro" id="IPR004499">
    <property type="entry name" value="Pro-tRNA-ligase_IIa_arc-type"/>
</dbReference>
<evidence type="ECO:0000259" key="7">
    <source>
        <dbReference type="Pfam" id="PF03129"/>
    </source>
</evidence>
<keyword evidence="6" id="KW-0030">Aminoacyl-tRNA synthetase</keyword>
<dbReference type="GO" id="GO:0005737">
    <property type="term" value="C:cytoplasm"/>
    <property type="evidence" value="ECO:0007669"/>
    <property type="project" value="InterPro"/>
</dbReference>
<name>A0A812L6R7_SYMPI</name>
<dbReference type="InterPro" id="IPR045864">
    <property type="entry name" value="aa-tRNA-synth_II/BPL/LPL"/>
</dbReference>
<dbReference type="EC" id="6.1.1.15" evidence="1"/>
<dbReference type="InterPro" id="IPR004154">
    <property type="entry name" value="Anticodon-bd"/>
</dbReference>
<gene>
    <name evidence="8" type="ORF">SPIL2461_LOCUS4020</name>
</gene>
<dbReference type="Pfam" id="PF03129">
    <property type="entry name" value="HGTP_anticodon"/>
    <property type="match status" value="1"/>
</dbReference>
<dbReference type="Proteomes" id="UP000649617">
    <property type="component" value="Unassembled WGS sequence"/>
</dbReference>
<evidence type="ECO:0000256" key="2">
    <source>
        <dbReference type="ARBA" id="ARBA00022598"/>
    </source>
</evidence>
<accession>A0A812L6R7</accession>
<feature type="domain" description="Anticodon-binding" evidence="7">
    <location>
        <begin position="50"/>
        <end position="135"/>
    </location>
</feature>
<keyword evidence="2" id="KW-0436">Ligase</keyword>
<proteinExistence type="predicted"/>
<organism evidence="8 9">
    <name type="scientific">Symbiodinium pilosum</name>
    <name type="common">Dinoflagellate</name>
    <dbReference type="NCBI Taxonomy" id="2952"/>
    <lineage>
        <taxon>Eukaryota</taxon>
        <taxon>Sar</taxon>
        <taxon>Alveolata</taxon>
        <taxon>Dinophyceae</taxon>
        <taxon>Suessiales</taxon>
        <taxon>Symbiodiniaceae</taxon>
        <taxon>Symbiodinium</taxon>
    </lineage>
</organism>
<dbReference type="GO" id="GO:0004827">
    <property type="term" value="F:proline-tRNA ligase activity"/>
    <property type="evidence" value="ECO:0007669"/>
    <property type="project" value="UniProtKB-EC"/>
</dbReference>
<keyword evidence="9" id="KW-1185">Reference proteome</keyword>
<evidence type="ECO:0000313" key="8">
    <source>
        <dbReference type="EMBL" id="CAE7239114.1"/>
    </source>
</evidence>
<dbReference type="GO" id="GO:0005524">
    <property type="term" value="F:ATP binding"/>
    <property type="evidence" value="ECO:0007669"/>
    <property type="project" value="UniProtKB-KW"/>
</dbReference>